<gene>
    <name evidence="3" type="ORF">GLX25_14230</name>
</gene>
<name>A0A7C9LE40_9MICO</name>
<dbReference type="Gene3D" id="3.50.50.60">
    <property type="entry name" value="FAD/NAD(P)-binding domain"/>
    <property type="match status" value="2"/>
</dbReference>
<dbReference type="Gene3D" id="3.30.9.10">
    <property type="entry name" value="D-Amino Acid Oxidase, subunit A, domain 2"/>
    <property type="match status" value="1"/>
</dbReference>
<comment type="caution">
    <text evidence="3">The sequence shown here is derived from an EMBL/GenBank/DDBJ whole genome shotgun (WGS) entry which is preliminary data.</text>
</comment>
<proteinExistence type="predicted"/>
<dbReference type="SUPFAM" id="SSF51905">
    <property type="entry name" value="FAD/NAD(P)-binding domain"/>
    <property type="match status" value="1"/>
</dbReference>
<dbReference type="GO" id="GO:0016491">
    <property type="term" value="F:oxidoreductase activity"/>
    <property type="evidence" value="ECO:0007669"/>
    <property type="project" value="UniProtKB-KW"/>
</dbReference>
<reference evidence="3 4" key="1">
    <citation type="submission" date="2019-11" db="EMBL/GenBank/DDBJ databases">
        <title>Agromyces kandeliae sp. nov., isolated from mangrove soil.</title>
        <authorList>
            <person name="Wang R."/>
        </authorList>
    </citation>
    <scope>NUCLEOTIDE SEQUENCE [LARGE SCALE GENOMIC DNA]</scope>
    <source>
        <strain evidence="3 4">JCM 11431</strain>
    </source>
</reference>
<keyword evidence="1" id="KW-0560">Oxidoreductase</keyword>
<evidence type="ECO:0000313" key="3">
    <source>
        <dbReference type="EMBL" id="MUN08272.1"/>
    </source>
</evidence>
<dbReference type="EMBL" id="WODA01000025">
    <property type="protein sequence ID" value="MUN08272.1"/>
    <property type="molecule type" value="Genomic_DNA"/>
</dbReference>
<sequence length="418" mass="44821">MHTVVIGGGVIGLTTAYHLAREGATVTLVDARPTGLGASDVNAGWIVPAEAAPVPGPGVVLTSLKWMLRPDSPLYIRPSLNPSFLSFMFGMWRASNAKAQRAGFAGHLALAEHTVEVFDEYRADGMDFEMHNEGLLMAFTRKENLDHHLTHLDLVKRYGLEPTVLVGDDVRTHEPLLSDAVEGGLFFPKERHVDPGALARALHDRLVGLGVDIVENAPVESVEIRNGRVRAIRSGSRTFIGDRFLLAAGAWTGPLSKLFGASLPVRPGKGYSVDVEPFALRSATNLSDAKVAVTPLSRNLRLAGTMEFGGLDEDINQVRVDAILRAPTTYFRGWEPPRTPVRPQAGMRPMTPDGLPVMGRLGGLSNAYVSTGHGMLGVTLAPGSAAAMTDLILRDRQSPLLAPFAPARFSGGRLAHAS</sequence>
<feature type="domain" description="FAD dependent oxidoreductase" evidence="2">
    <location>
        <begin position="3"/>
        <end position="391"/>
    </location>
</feature>
<evidence type="ECO:0000313" key="4">
    <source>
        <dbReference type="Proteomes" id="UP000480122"/>
    </source>
</evidence>
<dbReference type="Pfam" id="PF01266">
    <property type="entry name" value="DAO"/>
    <property type="match status" value="1"/>
</dbReference>
<organism evidence="3 4">
    <name type="scientific">Agromyces luteolus</name>
    <dbReference type="NCBI Taxonomy" id="88373"/>
    <lineage>
        <taxon>Bacteria</taxon>
        <taxon>Bacillati</taxon>
        <taxon>Actinomycetota</taxon>
        <taxon>Actinomycetes</taxon>
        <taxon>Micrococcales</taxon>
        <taxon>Microbacteriaceae</taxon>
        <taxon>Agromyces</taxon>
    </lineage>
</organism>
<dbReference type="PANTHER" id="PTHR13847:SF289">
    <property type="entry name" value="GLYCINE OXIDASE"/>
    <property type="match status" value="1"/>
</dbReference>
<dbReference type="AlphaFoldDB" id="A0A7C9LE40"/>
<dbReference type="Proteomes" id="UP000480122">
    <property type="component" value="Unassembled WGS sequence"/>
</dbReference>
<evidence type="ECO:0000256" key="1">
    <source>
        <dbReference type="ARBA" id="ARBA00023002"/>
    </source>
</evidence>
<dbReference type="InterPro" id="IPR036188">
    <property type="entry name" value="FAD/NAD-bd_sf"/>
</dbReference>
<dbReference type="InterPro" id="IPR006076">
    <property type="entry name" value="FAD-dep_OxRdtase"/>
</dbReference>
<dbReference type="SUPFAM" id="SSF54373">
    <property type="entry name" value="FAD-linked reductases, C-terminal domain"/>
    <property type="match status" value="1"/>
</dbReference>
<dbReference type="GO" id="GO:0005737">
    <property type="term" value="C:cytoplasm"/>
    <property type="evidence" value="ECO:0007669"/>
    <property type="project" value="TreeGrafter"/>
</dbReference>
<dbReference type="OrthoDB" id="9806257at2"/>
<dbReference type="PANTHER" id="PTHR13847">
    <property type="entry name" value="SARCOSINE DEHYDROGENASE-RELATED"/>
    <property type="match status" value="1"/>
</dbReference>
<keyword evidence="4" id="KW-1185">Reference proteome</keyword>
<evidence type="ECO:0000259" key="2">
    <source>
        <dbReference type="Pfam" id="PF01266"/>
    </source>
</evidence>
<accession>A0A7C9LE40</accession>
<protein>
    <submittedName>
        <fullName evidence="3">FAD-dependent oxidoreductase</fullName>
    </submittedName>
</protein>